<dbReference type="STRING" id="1000565.METUNv1_00889"/>
<dbReference type="InterPro" id="IPR014274">
    <property type="entry name" value="PPIase_EpsD"/>
</dbReference>
<dbReference type="Gene3D" id="6.10.140.970">
    <property type="match status" value="1"/>
</dbReference>
<protein>
    <submittedName>
        <fullName evidence="3">Peptidyl-prolyl cis-trans isomerase, EpsD family</fullName>
    </submittedName>
</protein>
<feature type="region of interest" description="Disordered" evidence="1">
    <location>
        <begin position="1"/>
        <end position="20"/>
    </location>
</feature>
<sequence length="272" mass="29718">MSVHQINQVMQRTNVADPEQAKAASRQVLERLIDQELLVQQAVDKKLDRDPKTLQAIEAARREILARAYLEQVSGAAIKPTDAEIKDYYGKHPELFSERRIFNLRELAIAAGPEFLPKLEQFMAQPRNLQQIAEWLRSENVRFTANAVTKPAEQLPLELVKNVHQIKDGQIGVLRTNGGILVLEVAASRSMPVDENAARPVIEQFLLNQRKGELAQGEVKKLRETAKVEYMGEFSAPAATATAAPAAATAAPAAAPADASGSAVDKGLSGLK</sequence>
<dbReference type="AlphaFoldDB" id="F5R9I1"/>
<dbReference type="SUPFAM" id="SSF109998">
    <property type="entry name" value="Triger factor/SurA peptide-binding domain-like"/>
    <property type="match status" value="1"/>
</dbReference>
<reference evidence="3 4" key="1">
    <citation type="journal article" date="2011" name="J. Bacteriol.">
        <title>Genome sequence of Methyloversatilis universalis FAM5T, a methylotrophic representative of the order Rhodocyclales.</title>
        <authorList>
            <person name="Kittichotirat W."/>
            <person name="Good N.M."/>
            <person name="Hall R."/>
            <person name="Bringel F."/>
            <person name="Lajus A."/>
            <person name="Medigue C."/>
            <person name="Smalley N.E."/>
            <person name="Beck D."/>
            <person name="Bumgarner R."/>
            <person name="Vuilleumier S."/>
            <person name="Kalyuzhnaya M.G."/>
        </authorList>
    </citation>
    <scope>NUCLEOTIDE SEQUENCE [LARGE SCALE GENOMIC DNA]</scope>
    <source>
        <strain evidence="4">ATCC BAA-1314 / JCM 13912 / FAM5</strain>
    </source>
</reference>
<keyword evidence="4" id="KW-1185">Reference proteome</keyword>
<dbReference type="eggNOG" id="COG0760">
    <property type="taxonomic scope" value="Bacteria"/>
</dbReference>
<evidence type="ECO:0000313" key="4">
    <source>
        <dbReference type="Proteomes" id="UP000005019"/>
    </source>
</evidence>
<dbReference type="InterPro" id="IPR000297">
    <property type="entry name" value="PPIase_PpiC"/>
</dbReference>
<feature type="compositionally biased region" description="Low complexity" evidence="1">
    <location>
        <begin position="241"/>
        <end position="257"/>
    </location>
</feature>
<feature type="compositionally biased region" description="Polar residues" evidence="1">
    <location>
        <begin position="1"/>
        <end position="14"/>
    </location>
</feature>
<dbReference type="Proteomes" id="UP000005019">
    <property type="component" value="Unassembled WGS sequence"/>
</dbReference>
<proteinExistence type="predicted"/>
<dbReference type="Gene3D" id="1.10.8.1040">
    <property type="match status" value="1"/>
</dbReference>
<dbReference type="Pfam" id="PF13145">
    <property type="entry name" value="Rotamase_2"/>
    <property type="match status" value="1"/>
</dbReference>
<accession>F5R9I1</accession>
<name>F5R9I1_METUF</name>
<organism evidence="3 4">
    <name type="scientific">Methyloversatilis universalis (strain ATCC BAA-1314 / DSM 25237 / JCM 13912 / CCUG 52030 / FAM5)</name>
    <dbReference type="NCBI Taxonomy" id="1000565"/>
    <lineage>
        <taxon>Bacteria</taxon>
        <taxon>Pseudomonadati</taxon>
        <taxon>Pseudomonadota</taxon>
        <taxon>Betaproteobacteria</taxon>
        <taxon>Nitrosomonadales</taxon>
        <taxon>Sterolibacteriaceae</taxon>
        <taxon>Methyloversatilis</taxon>
    </lineage>
</organism>
<dbReference type="EMBL" id="AFHG01000030">
    <property type="protein sequence ID" value="EGK73051.1"/>
    <property type="molecule type" value="Genomic_DNA"/>
</dbReference>
<feature type="region of interest" description="Disordered" evidence="1">
    <location>
        <begin position="241"/>
        <end position="272"/>
    </location>
</feature>
<evidence type="ECO:0000313" key="3">
    <source>
        <dbReference type="EMBL" id="EGK73051.1"/>
    </source>
</evidence>
<comment type="caution">
    <text evidence="3">The sequence shown here is derived from an EMBL/GenBank/DDBJ whole genome shotgun (WGS) entry which is preliminary data.</text>
</comment>
<dbReference type="InterPro" id="IPR027304">
    <property type="entry name" value="Trigger_fact/SurA_dom_sf"/>
</dbReference>
<feature type="domain" description="PpiC" evidence="2">
    <location>
        <begin position="80"/>
        <end position="189"/>
    </location>
</feature>
<keyword evidence="3" id="KW-0413">Isomerase</keyword>
<gene>
    <name evidence="3" type="ORF">METUNv1_00889</name>
</gene>
<dbReference type="GO" id="GO:0003755">
    <property type="term" value="F:peptidyl-prolyl cis-trans isomerase activity"/>
    <property type="evidence" value="ECO:0007669"/>
    <property type="project" value="InterPro"/>
</dbReference>
<evidence type="ECO:0000259" key="2">
    <source>
        <dbReference type="Pfam" id="PF13145"/>
    </source>
</evidence>
<dbReference type="NCBIfam" id="TIGR02925">
    <property type="entry name" value="cis_trans_EpsD"/>
    <property type="match status" value="1"/>
</dbReference>
<evidence type="ECO:0000256" key="1">
    <source>
        <dbReference type="SAM" id="MobiDB-lite"/>
    </source>
</evidence>